<organism evidence="1 2">
    <name type="scientific">Smallanthus sonchifolius</name>
    <dbReference type="NCBI Taxonomy" id="185202"/>
    <lineage>
        <taxon>Eukaryota</taxon>
        <taxon>Viridiplantae</taxon>
        <taxon>Streptophyta</taxon>
        <taxon>Embryophyta</taxon>
        <taxon>Tracheophyta</taxon>
        <taxon>Spermatophyta</taxon>
        <taxon>Magnoliopsida</taxon>
        <taxon>eudicotyledons</taxon>
        <taxon>Gunneridae</taxon>
        <taxon>Pentapetalae</taxon>
        <taxon>asterids</taxon>
        <taxon>campanulids</taxon>
        <taxon>Asterales</taxon>
        <taxon>Asteraceae</taxon>
        <taxon>Asteroideae</taxon>
        <taxon>Heliantheae alliance</taxon>
        <taxon>Millerieae</taxon>
        <taxon>Smallanthus</taxon>
    </lineage>
</organism>
<proteinExistence type="predicted"/>
<keyword evidence="2" id="KW-1185">Reference proteome</keyword>
<reference evidence="2" key="1">
    <citation type="journal article" date="2022" name="Mol. Ecol. Resour.">
        <title>The genomes of chicory, endive, great burdock and yacon provide insights into Asteraceae palaeo-polyploidization history and plant inulin production.</title>
        <authorList>
            <person name="Fan W."/>
            <person name="Wang S."/>
            <person name="Wang H."/>
            <person name="Wang A."/>
            <person name="Jiang F."/>
            <person name="Liu H."/>
            <person name="Zhao H."/>
            <person name="Xu D."/>
            <person name="Zhang Y."/>
        </authorList>
    </citation>
    <scope>NUCLEOTIDE SEQUENCE [LARGE SCALE GENOMIC DNA]</scope>
    <source>
        <strain evidence="2">cv. Yunnan</strain>
    </source>
</reference>
<accession>A0ACB9BY31</accession>
<evidence type="ECO:0000313" key="2">
    <source>
        <dbReference type="Proteomes" id="UP001056120"/>
    </source>
</evidence>
<protein>
    <submittedName>
        <fullName evidence="1">Uncharacterized protein</fullName>
    </submittedName>
</protein>
<sequence>MCTWQEAMVLSISRTSPCLRQWDLMLRDYKEARVYIEDIKDICDDFEGLCQQNLAANTDHGSYVRPGSGSGRFAPVKDRNEMAQADHKSGTVDTWTRDGSPHFDDGVRLNADKWQGDSHQYVNPNIPHQHYDGCPGPPMNAAHIHMFLMVDFQWNHSLTITLRFSLLIQFTNSVKFC</sequence>
<evidence type="ECO:0000313" key="1">
    <source>
        <dbReference type="EMBL" id="KAI3726976.1"/>
    </source>
</evidence>
<name>A0ACB9BY31_9ASTR</name>
<comment type="caution">
    <text evidence="1">The sequence shown here is derived from an EMBL/GenBank/DDBJ whole genome shotgun (WGS) entry which is preliminary data.</text>
</comment>
<gene>
    <name evidence="1" type="ORF">L1987_66783</name>
</gene>
<dbReference type="EMBL" id="CM042039">
    <property type="protein sequence ID" value="KAI3726976.1"/>
    <property type="molecule type" value="Genomic_DNA"/>
</dbReference>
<reference evidence="1 2" key="2">
    <citation type="journal article" date="2022" name="Mol. Ecol. Resour.">
        <title>The genomes of chicory, endive, great burdock and yacon provide insights into Asteraceae paleo-polyploidization history and plant inulin production.</title>
        <authorList>
            <person name="Fan W."/>
            <person name="Wang S."/>
            <person name="Wang H."/>
            <person name="Wang A."/>
            <person name="Jiang F."/>
            <person name="Liu H."/>
            <person name="Zhao H."/>
            <person name="Xu D."/>
            <person name="Zhang Y."/>
        </authorList>
    </citation>
    <scope>NUCLEOTIDE SEQUENCE [LARGE SCALE GENOMIC DNA]</scope>
    <source>
        <strain evidence="2">cv. Yunnan</strain>
        <tissue evidence="1">Leaves</tissue>
    </source>
</reference>
<dbReference type="Proteomes" id="UP001056120">
    <property type="component" value="Linkage Group LG22"/>
</dbReference>